<evidence type="ECO:0000256" key="8">
    <source>
        <dbReference type="ARBA" id="ARBA00022622"/>
    </source>
</evidence>
<dbReference type="GO" id="GO:0019901">
    <property type="term" value="F:protein kinase binding"/>
    <property type="evidence" value="ECO:0007669"/>
    <property type="project" value="InterPro"/>
</dbReference>
<dbReference type="EMBL" id="PJQM01001087">
    <property type="protein sequence ID" value="RCI03256.1"/>
    <property type="molecule type" value="Genomic_DNA"/>
</dbReference>
<dbReference type="PANTHER" id="PTHR10587">
    <property type="entry name" value="GLYCOSYL TRANSFERASE-RELATED"/>
    <property type="match status" value="1"/>
</dbReference>
<dbReference type="InterPro" id="IPR002509">
    <property type="entry name" value="NODB_dom"/>
</dbReference>
<keyword evidence="15" id="KW-0119">Carbohydrate metabolism</keyword>
<keyword evidence="19" id="KW-0624">Polysaccharide degradation</keyword>
<evidence type="ECO:0000256" key="10">
    <source>
        <dbReference type="ARBA" id="ARBA00022729"/>
    </source>
</evidence>
<evidence type="ECO:0000256" key="4">
    <source>
        <dbReference type="ARBA" id="ARBA00010973"/>
    </source>
</evidence>
<evidence type="ECO:0000256" key="9">
    <source>
        <dbReference type="ARBA" id="ARBA00022723"/>
    </source>
</evidence>
<evidence type="ECO:0000256" key="3">
    <source>
        <dbReference type="ARBA" id="ARBA00004609"/>
    </source>
</evidence>
<dbReference type="InterPro" id="IPR050248">
    <property type="entry name" value="Polysacc_deacetylase_ArnD"/>
</dbReference>
<keyword evidence="13" id="KW-0472">Membrane</keyword>
<feature type="domain" description="NodB homology" evidence="22">
    <location>
        <begin position="251"/>
        <end position="440"/>
    </location>
</feature>
<evidence type="ECO:0000256" key="2">
    <source>
        <dbReference type="ARBA" id="ARBA00004191"/>
    </source>
</evidence>
<evidence type="ECO:0000256" key="1">
    <source>
        <dbReference type="ARBA" id="ARBA00001941"/>
    </source>
</evidence>
<keyword evidence="10" id="KW-0732">Signal</keyword>
<protein>
    <recommendedName>
        <fullName evidence="20">chitin deacetylase</fullName>
        <ecNumber evidence="20">3.5.1.41</ecNumber>
    </recommendedName>
</protein>
<keyword evidence="11" id="KW-0378">Hydrolase</keyword>
<dbReference type="EC" id="3.5.1.41" evidence="20"/>
<keyword evidence="5" id="KW-1003">Cell membrane</keyword>
<dbReference type="AlphaFoldDB" id="A0A367KM32"/>
<evidence type="ECO:0000256" key="21">
    <source>
        <dbReference type="ARBA" id="ARBA00048494"/>
    </source>
</evidence>
<evidence type="ECO:0000256" key="18">
    <source>
        <dbReference type="ARBA" id="ARBA00023316"/>
    </source>
</evidence>
<keyword evidence="6" id="KW-0134">Cell wall</keyword>
<dbReference type="InterPro" id="IPR013922">
    <property type="entry name" value="Cyclin_PHO80-like"/>
</dbReference>
<dbReference type="InterPro" id="IPR011330">
    <property type="entry name" value="Glyco_hydro/deAcase_b/a-brl"/>
</dbReference>
<dbReference type="GO" id="GO:0009272">
    <property type="term" value="P:fungal-type cell wall biogenesis"/>
    <property type="evidence" value="ECO:0007669"/>
    <property type="project" value="UniProtKB-ARBA"/>
</dbReference>
<dbReference type="Pfam" id="PF08613">
    <property type="entry name" value="Cyclin"/>
    <property type="match status" value="1"/>
</dbReference>
<evidence type="ECO:0000256" key="12">
    <source>
        <dbReference type="ARBA" id="ARBA00023024"/>
    </source>
</evidence>
<comment type="catalytic activity">
    <reaction evidence="21">
        <text>[(1-&gt;4)-N-acetyl-beta-D-glucosaminyl](n) + n H2O = chitosan + n acetate</text>
        <dbReference type="Rhea" id="RHEA:10464"/>
        <dbReference type="Rhea" id="RHEA-COMP:9593"/>
        <dbReference type="Rhea" id="RHEA-COMP:9597"/>
        <dbReference type="ChEBI" id="CHEBI:15377"/>
        <dbReference type="ChEBI" id="CHEBI:17029"/>
        <dbReference type="ChEBI" id="CHEBI:30089"/>
        <dbReference type="ChEBI" id="CHEBI:57704"/>
        <dbReference type="EC" id="3.5.1.41"/>
    </reaction>
    <physiologicalReaction direction="left-to-right" evidence="21">
        <dbReference type="Rhea" id="RHEA:10465"/>
    </physiologicalReaction>
</comment>
<comment type="cofactor">
    <cofactor evidence="1">
        <name>Co(2+)</name>
        <dbReference type="ChEBI" id="CHEBI:48828"/>
    </cofactor>
</comment>
<dbReference type="STRING" id="4846.A0A367KM32"/>
<evidence type="ECO:0000256" key="17">
    <source>
        <dbReference type="ARBA" id="ARBA00023288"/>
    </source>
</evidence>
<evidence type="ECO:0000256" key="6">
    <source>
        <dbReference type="ARBA" id="ARBA00022512"/>
    </source>
</evidence>
<dbReference type="Gene3D" id="1.10.472.10">
    <property type="entry name" value="Cyclin-like"/>
    <property type="match status" value="1"/>
</dbReference>
<dbReference type="OrthoDB" id="407355at2759"/>
<organism evidence="23 24">
    <name type="scientific">Rhizopus stolonifer</name>
    <name type="common">Rhizopus nigricans</name>
    <dbReference type="NCBI Taxonomy" id="4846"/>
    <lineage>
        <taxon>Eukaryota</taxon>
        <taxon>Fungi</taxon>
        <taxon>Fungi incertae sedis</taxon>
        <taxon>Mucoromycota</taxon>
        <taxon>Mucoromycotina</taxon>
        <taxon>Mucoromycetes</taxon>
        <taxon>Mucorales</taxon>
        <taxon>Mucorineae</taxon>
        <taxon>Rhizopodaceae</taxon>
        <taxon>Rhizopus</taxon>
    </lineage>
</organism>
<evidence type="ECO:0000256" key="13">
    <source>
        <dbReference type="ARBA" id="ARBA00023136"/>
    </source>
</evidence>
<keyword evidence="17" id="KW-0449">Lipoprotein</keyword>
<dbReference type="GO" id="GO:0004099">
    <property type="term" value="F:chitin deacetylase activity"/>
    <property type="evidence" value="ECO:0007669"/>
    <property type="project" value="UniProtKB-EC"/>
</dbReference>
<keyword evidence="14" id="KW-0325">Glycoprotein</keyword>
<evidence type="ECO:0000256" key="20">
    <source>
        <dbReference type="ARBA" id="ARBA00024056"/>
    </source>
</evidence>
<accession>A0A367KM32</accession>
<keyword evidence="16" id="KW-0170">Cobalt</keyword>
<keyword evidence="7" id="KW-0964">Secreted</keyword>
<gene>
    <name evidence="23" type="primary">CDA2_9</name>
    <name evidence="23" type="ORF">CU098_011020</name>
</gene>
<dbReference type="PANTHER" id="PTHR10587:SF133">
    <property type="entry name" value="CHITIN DEACETYLASE 1-RELATED"/>
    <property type="match status" value="1"/>
</dbReference>
<evidence type="ECO:0000256" key="16">
    <source>
        <dbReference type="ARBA" id="ARBA00023285"/>
    </source>
</evidence>
<keyword evidence="9" id="KW-0479">Metal-binding</keyword>
<dbReference type="FunFam" id="3.20.20.370:FF:000004">
    <property type="entry name" value="Related to Chitin deacetylase"/>
    <property type="match status" value="1"/>
</dbReference>
<dbReference type="GO" id="GO:0046872">
    <property type="term" value="F:metal ion binding"/>
    <property type="evidence" value="ECO:0007669"/>
    <property type="project" value="UniProtKB-KW"/>
</dbReference>
<evidence type="ECO:0000256" key="5">
    <source>
        <dbReference type="ARBA" id="ARBA00022475"/>
    </source>
</evidence>
<dbReference type="InterPro" id="IPR036915">
    <property type="entry name" value="Cyclin-like_sf"/>
</dbReference>
<sequence>MQPPFPILSCTNPIQLSDFVTQMVPKIWTGTPFLTNDRSVNFQLFCQNILKTTQISSSCVLIALFYIYRLRFAYPIIQNSTGSESRLFTTALILANKFLDDNTFTNKSWSQVSGIPVHELNLMEMEFLSALQYRTYVHHLQFYSWINQCNHWLTRRSLVQKPLRKKKRVHPWHYYHYPAATSVATSAAATAMNVPTPKTEWLELIKGANITAAPVLKSNGDDGPSTSGEDKYCDWAKSGCTGTSLYDCPKGEWGLTFDDGPSTFSPSLYDFLKSTNQKATLFMIGANVVQHPEIVKRAYEEGHEIAIHTWSHPYMTTLTNEQVVAELKWTELAIQEIIGVSPRLFRPPYGDIDNRVRDIATALGFTSVIWDHDTNDWMLAENVAGFKSEYIDGNFTQWIKEANTSSTGGLSLEHDITQVTINAAIKNLPALQKAFNVVTVGQCNGVSSYKESNTTAVNTTSVTNATSSTVAPSSTSLTSIVTPPASATSSQMSGIADNAAAVSTPSTSSGSTITSSHVFLLIVLIASLA</sequence>
<evidence type="ECO:0000256" key="7">
    <source>
        <dbReference type="ARBA" id="ARBA00022525"/>
    </source>
</evidence>
<keyword evidence="24" id="KW-1185">Reference proteome</keyword>
<dbReference type="PROSITE" id="PS51677">
    <property type="entry name" value="NODB"/>
    <property type="match status" value="1"/>
</dbReference>
<dbReference type="Gene3D" id="3.20.20.370">
    <property type="entry name" value="Glycoside hydrolase/deacetylase"/>
    <property type="match status" value="1"/>
</dbReference>
<evidence type="ECO:0000313" key="24">
    <source>
        <dbReference type="Proteomes" id="UP000253551"/>
    </source>
</evidence>
<dbReference type="GO" id="GO:0000272">
    <property type="term" value="P:polysaccharide catabolic process"/>
    <property type="evidence" value="ECO:0007669"/>
    <property type="project" value="UniProtKB-KW"/>
</dbReference>
<dbReference type="GO" id="GO:0006032">
    <property type="term" value="P:chitin catabolic process"/>
    <property type="evidence" value="ECO:0007669"/>
    <property type="project" value="UniProtKB-KW"/>
</dbReference>
<dbReference type="CDD" id="cd20557">
    <property type="entry name" value="CYCLIN_ScPCL1-like"/>
    <property type="match status" value="1"/>
</dbReference>
<dbReference type="Proteomes" id="UP000253551">
    <property type="component" value="Unassembled WGS sequence"/>
</dbReference>
<dbReference type="SUPFAM" id="SSF47954">
    <property type="entry name" value="Cyclin-like"/>
    <property type="match status" value="1"/>
</dbReference>
<proteinExistence type="inferred from homology"/>
<evidence type="ECO:0000256" key="14">
    <source>
        <dbReference type="ARBA" id="ARBA00023180"/>
    </source>
</evidence>
<comment type="caution">
    <text evidence="23">The sequence shown here is derived from an EMBL/GenBank/DDBJ whole genome shotgun (WGS) entry which is preliminary data.</text>
</comment>
<keyword evidence="18" id="KW-0961">Cell wall biogenesis/degradation</keyword>
<keyword evidence="12" id="KW-0146">Chitin degradation</keyword>
<dbReference type="GO" id="GO:0005886">
    <property type="term" value="C:plasma membrane"/>
    <property type="evidence" value="ECO:0007669"/>
    <property type="project" value="UniProtKB-SubCell"/>
</dbReference>
<dbReference type="Pfam" id="PF01522">
    <property type="entry name" value="Polysacc_deac_1"/>
    <property type="match status" value="1"/>
</dbReference>
<name>A0A367KM32_RHIST</name>
<comment type="similarity">
    <text evidence="4">Belongs to the polysaccharide deacetylase family.</text>
</comment>
<dbReference type="GO" id="GO:0071555">
    <property type="term" value="P:cell wall organization"/>
    <property type="evidence" value="ECO:0007669"/>
    <property type="project" value="UniProtKB-KW"/>
</dbReference>
<reference evidence="23 24" key="1">
    <citation type="journal article" date="2018" name="G3 (Bethesda)">
        <title>Phylogenetic and Phylogenomic Definition of Rhizopus Species.</title>
        <authorList>
            <person name="Gryganskyi A.P."/>
            <person name="Golan J."/>
            <person name="Dolatabadi S."/>
            <person name="Mondo S."/>
            <person name="Robb S."/>
            <person name="Idnurm A."/>
            <person name="Muszewska A."/>
            <person name="Steczkiewicz K."/>
            <person name="Masonjones S."/>
            <person name="Liao H.L."/>
            <person name="Gajdeczka M.T."/>
            <person name="Anike F."/>
            <person name="Vuek A."/>
            <person name="Anishchenko I.M."/>
            <person name="Voigt K."/>
            <person name="de Hoog G.S."/>
            <person name="Smith M.E."/>
            <person name="Heitman J."/>
            <person name="Vilgalys R."/>
            <person name="Stajich J.E."/>
        </authorList>
    </citation>
    <scope>NUCLEOTIDE SEQUENCE [LARGE SCALE GENOMIC DNA]</scope>
    <source>
        <strain evidence="23 24">LSU 92-RS-03</strain>
    </source>
</reference>
<dbReference type="CDD" id="cd10952">
    <property type="entry name" value="CE4_MrCDA_like"/>
    <property type="match status" value="1"/>
</dbReference>
<evidence type="ECO:0000256" key="11">
    <source>
        <dbReference type="ARBA" id="ARBA00022801"/>
    </source>
</evidence>
<evidence type="ECO:0000256" key="19">
    <source>
        <dbReference type="ARBA" id="ARBA00023326"/>
    </source>
</evidence>
<evidence type="ECO:0000313" key="23">
    <source>
        <dbReference type="EMBL" id="RCI03256.1"/>
    </source>
</evidence>
<evidence type="ECO:0000259" key="22">
    <source>
        <dbReference type="PROSITE" id="PS51677"/>
    </source>
</evidence>
<dbReference type="SUPFAM" id="SSF88713">
    <property type="entry name" value="Glycoside hydrolase/deacetylase"/>
    <property type="match status" value="1"/>
</dbReference>
<evidence type="ECO:0000256" key="15">
    <source>
        <dbReference type="ARBA" id="ARBA00023277"/>
    </source>
</evidence>
<dbReference type="GO" id="GO:0098552">
    <property type="term" value="C:side of membrane"/>
    <property type="evidence" value="ECO:0007669"/>
    <property type="project" value="UniProtKB-KW"/>
</dbReference>
<comment type="subcellular location">
    <subcellularLocation>
        <location evidence="3">Cell membrane</location>
        <topology evidence="3">Lipid-anchor</topology>
        <topology evidence="3">GPI-anchor</topology>
    </subcellularLocation>
    <subcellularLocation>
        <location evidence="2">Secreted</location>
        <location evidence="2">Cell wall</location>
    </subcellularLocation>
</comment>
<keyword evidence="8" id="KW-0336">GPI-anchor</keyword>